<keyword evidence="2" id="KW-0812">Transmembrane</keyword>
<dbReference type="GO" id="GO:0005096">
    <property type="term" value="F:GTPase activator activity"/>
    <property type="evidence" value="ECO:0007669"/>
    <property type="project" value="TreeGrafter"/>
</dbReference>
<sequence>MKEQNSFIQYISTSANHLFKRKCQQKPVHKPAEEVQPYNVIINRSFSSLTMSTLESCSLSDDDDEEDDENDLTPTPSMSSCTLKYASKEEPWRLNPLHFNGDGYFFQDRDKKHQTDETSNCSISIERDSYGFKRPTQWVKLKHLHQFDTYYQPILNKQQLKWKRMIQNGWPPADSIKLKRYARQGIPSESRGEAWLHYSGARSKMEANSELYPALVQTAMQMGENNEYAEIIQRGKCYIFQFELKYKVLSPLFKDLHRTFPDNLKFACISHQNSTTTIETESNSKLQSLRRILLAFSLHSPQIGYCQSLNYLAGFFLLFCDTEQEAFWMLVTTVHDYLPENMYDVTMEGANIDQSVLMMLVYEHIPEIWSKISASSGCFWEDDSKKKGLPPITLVTNHWFLTMFINILPIETVLRIWDCFFIEGYSIMFQTALTIIKMNSEKIATLEDPIEIFQILQNMPRRLIDCHQFMNNVFSADNSYSTLDAIQIAQRRGFLKDQYFQTHINDPLLFRNKEASKKIRQELALLKQLAHMELVLEKIHRLDIWKSKLQVSSKTLRDLHQTVLQIQIDILNNRGILDNLLEETVKQIYPRASQLLFHDMDDIHALFNSNNTHLSSIQHLDQLYVTASRLYHDISHLQNLKYIAYQLALLYVCVCHLVYVAILRIEQRFDEIKSATKTVPVYLDPGQKSWLRELALDIITQATDKSSIIRSGGQLYNTVQKISI</sequence>
<dbReference type="EMBL" id="DF836372">
    <property type="protein sequence ID" value="GAN05137.1"/>
    <property type="molecule type" value="Genomic_DNA"/>
</dbReference>
<dbReference type="SMART" id="SM00164">
    <property type="entry name" value="TBC"/>
    <property type="match status" value="1"/>
</dbReference>
<feature type="region of interest" description="Disordered" evidence="1">
    <location>
        <begin position="57"/>
        <end position="79"/>
    </location>
</feature>
<evidence type="ECO:0000256" key="2">
    <source>
        <dbReference type="SAM" id="Phobius"/>
    </source>
</evidence>
<dbReference type="Proteomes" id="UP000053815">
    <property type="component" value="Unassembled WGS sequence"/>
</dbReference>
<protein>
    <recommendedName>
        <fullName evidence="3">Rab-GAP TBC domain-containing protein</fullName>
    </recommendedName>
</protein>
<gene>
    <name evidence="4" type="ORF">MAM1_0083d04606</name>
</gene>
<evidence type="ECO:0000313" key="5">
    <source>
        <dbReference type="Proteomes" id="UP000053815"/>
    </source>
</evidence>
<reference evidence="4" key="1">
    <citation type="submission" date="2014-09" db="EMBL/GenBank/DDBJ databases">
        <title>Draft genome sequence of an oleaginous Mucoromycotina fungus Mucor ambiguus NBRC6742.</title>
        <authorList>
            <person name="Takeda I."/>
            <person name="Yamane N."/>
            <person name="Morita T."/>
            <person name="Tamano K."/>
            <person name="Machida M."/>
            <person name="Baker S."/>
            <person name="Koike H."/>
        </authorList>
    </citation>
    <scope>NUCLEOTIDE SEQUENCE</scope>
    <source>
        <strain evidence="4">NBRC 6742</strain>
    </source>
</reference>
<keyword evidence="5" id="KW-1185">Reference proteome</keyword>
<evidence type="ECO:0000313" key="4">
    <source>
        <dbReference type="EMBL" id="GAN05137.1"/>
    </source>
</evidence>
<keyword evidence="2" id="KW-1133">Transmembrane helix</keyword>
<dbReference type="OrthoDB" id="294251at2759"/>
<dbReference type="Pfam" id="PF00566">
    <property type="entry name" value="RabGAP-TBC"/>
    <property type="match status" value="1"/>
</dbReference>
<dbReference type="STRING" id="91626.A0A0C9MPD3"/>
<dbReference type="GO" id="GO:0031267">
    <property type="term" value="F:small GTPase binding"/>
    <property type="evidence" value="ECO:0007669"/>
    <property type="project" value="TreeGrafter"/>
</dbReference>
<proteinExistence type="predicted"/>
<dbReference type="Gene3D" id="1.10.8.270">
    <property type="entry name" value="putative rabgap domain of human tbc1 domain family member 14 like domains"/>
    <property type="match status" value="1"/>
</dbReference>
<dbReference type="InterPro" id="IPR000195">
    <property type="entry name" value="Rab-GAP-TBC_dom"/>
</dbReference>
<organism evidence="4">
    <name type="scientific">Mucor ambiguus</name>
    <dbReference type="NCBI Taxonomy" id="91626"/>
    <lineage>
        <taxon>Eukaryota</taxon>
        <taxon>Fungi</taxon>
        <taxon>Fungi incertae sedis</taxon>
        <taxon>Mucoromycota</taxon>
        <taxon>Mucoromycotina</taxon>
        <taxon>Mucoromycetes</taxon>
        <taxon>Mucorales</taxon>
        <taxon>Mucorineae</taxon>
        <taxon>Mucoraceae</taxon>
        <taxon>Mucor</taxon>
    </lineage>
</organism>
<name>A0A0C9MPD3_9FUNG</name>
<dbReference type="InterPro" id="IPR035969">
    <property type="entry name" value="Rab-GAP_TBC_sf"/>
</dbReference>
<evidence type="ECO:0000256" key="1">
    <source>
        <dbReference type="SAM" id="MobiDB-lite"/>
    </source>
</evidence>
<dbReference type="PROSITE" id="PS50086">
    <property type="entry name" value="TBC_RABGAP"/>
    <property type="match status" value="1"/>
</dbReference>
<feature type="transmembrane region" description="Helical" evidence="2">
    <location>
        <begin position="642"/>
        <end position="663"/>
    </location>
</feature>
<dbReference type="InterPro" id="IPR050302">
    <property type="entry name" value="Rab_GAP_TBC_domain"/>
</dbReference>
<dbReference type="Gene3D" id="1.10.472.80">
    <property type="entry name" value="Ypt/Rab-GAP domain of gyp1p, domain 3"/>
    <property type="match status" value="1"/>
</dbReference>
<dbReference type="SUPFAM" id="SSF47923">
    <property type="entry name" value="Ypt/Rab-GAP domain of gyp1p"/>
    <property type="match status" value="2"/>
</dbReference>
<keyword evidence="2" id="KW-0472">Membrane</keyword>
<feature type="domain" description="Rab-GAP TBC" evidence="3">
    <location>
        <begin position="185"/>
        <end position="424"/>
    </location>
</feature>
<dbReference type="PANTHER" id="PTHR47219">
    <property type="entry name" value="RAB GTPASE-ACTIVATING PROTEIN 1-LIKE"/>
    <property type="match status" value="1"/>
</dbReference>
<evidence type="ECO:0000259" key="3">
    <source>
        <dbReference type="PROSITE" id="PS50086"/>
    </source>
</evidence>
<dbReference type="PANTHER" id="PTHR47219:SF20">
    <property type="entry name" value="TBC1 DOMAIN FAMILY MEMBER 2B"/>
    <property type="match status" value="1"/>
</dbReference>
<accession>A0A0C9MPD3</accession>
<dbReference type="AlphaFoldDB" id="A0A0C9MPD3"/>
<feature type="compositionally biased region" description="Acidic residues" evidence="1">
    <location>
        <begin position="60"/>
        <end position="71"/>
    </location>
</feature>